<dbReference type="Proteomes" id="UP000036923">
    <property type="component" value="Unassembled WGS sequence"/>
</dbReference>
<dbReference type="SUPFAM" id="SSF56300">
    <property type="entry name" value="Metallo-dependent phosphatases"/>
    <property type="match status" value="1"/>
</dbReference>
<dbReference type="InterPro" id="IPR041780">
    <property type="entry name" value="MPP_PrpE-like"/>
</dbReference>
<dbReference type="PATRIC" id="fig|398512.5.peg.471"/>
<dbReference type="GO" id="GO:0016791">
    <property type="term" value="F:phosphatase activity"/>
    <property type="evidence" value="ECO:0007669"/>
    <property type="project" value="TreeGrafter"/>
</dbReference>
<dbReference type="InterPro" id="IPR029052">
    <property type="entry name" value="Metallo-depent_PP-like"/>
</dbReference>
<dbReference type="PANTHER" id="PTHR42850:SF7">
    <property type="entry name" value="BIS(5'-NUCLEOSYL)-TETRAPHOSPHATASE PRPE [ASYMMETRICAL]"/>
    <property type="match status" value="1"/>
</dbReference>
<dbReference type="SUPFAM" id="SSF52540">
    <property type="entry name" value="P-loop containing nucleoside triphosphate hydrolases"/>
    <property type="match status" value="1"/>
</dbReference>
<keyword evidence="3" id="KW-0378">Hydrolase</keyword>
<dbReference type="eggNOG" id="COG0639">
    <property type="taxonomic scope" value="Bacteria"/>
</dbReference>
<dbReference type="AlphaFoldDB" id="A0A0L6JHK8"/>
<dbReference type="Pfam" id="PF16542">
    <property type="entry name" value="PNKP_ligase"/>
    <property type="match status" value="1"/>
</dbReference>
<feature type="domain" description="Polynucleotide kinase-phosphatase ligase" evidence="2">
    <location>
        <begin position="474"/>
        <end position="865"/>
    </location>
</feature>
<evidence type="ECO:0000313" key="4">
    <source>
        <dbReference type="Proteomes" id="UP000036923"/>
    </source>
</evidence>
<dbReference type="Gene3D" id="3.40.50.300">
    <property type="entry name" value="P-loop containing nucleotide triphosphate hydrolases"/>
    <property type="match status" value="1"/>
</dbReference>
<dbReference type="OrthoDB" id="9779903at2"/>
<dbReference type="InterPro" id="IPR006186">
    <property type="entry name" value="Ser/Thr-sp_prot-phosphatase"/>
</dbReference>
<dbReference type="Gene3D" id="3.60.21.10">
    <property type="match status" value="1"/>
</dbReference>
<dbReference type="InterPro" id="IPR027417">
    <property type="entry name" value="P-loop_NTPase"/>
</dbReference>
<dbReference type="InterPro" id="IPR024028">
    <property type="entry name" value="PNKP_bac"/>
</dbReference>
<dbReference type="PRINTS" id="PR00114">
    <property type="entry name" value="STPHPHTASE"/>
</dbReference>
<sequence length="870" mass="98459">MKLTVPELSLIVLVGASGSGKSTFAAKHFKATEVISSDFCRGLVSDDENDQSVTDTAFEVLHHIASQRLKLGKMTVVDATNVQGSARKPLVKLARDYNCLPVAIVFNMPEKVCLDRDKNRGDRQVGEHVIRRHSMQLRKSIRGLQKEGFRYVYVLNSPEEVEEVVFERQPLWNNLKHEHGPFDIVGDIHGCYDELKLLLEKLGYTNVDAHEKGLFNKDYGLMHPDNRKIVFLGDLVDRGPRVVDVLKLVMGAIKSGKALCVPGNHDIKLLKKLKGGNVQITHGLDKTLEQLQKEPPEFIEEVKKFIDGLVSHYVLDDGKLVAAHAGMKEEFQGRGSGRVREFALYGETTGETDEYGLPVRYDWASDYRAKATVVYGHTPQVEAQMINNTINIDTGCVFGGKLTAFRYPERELVEVKALNAYYECPKPFLKEGEDAKEFQPERDDVLDINDVLGKKIIGTRLYGNVTIQDENSIAALEVMSRFAADPHWLIYLPPTMSPSETSSQEGILEHPYESFEYFKTRGVAKVVCEQKHMGSRAVFVVCKDNEAAVKRFGVTDGTSGICYTRTGRHFFEDMELESSLVDRIRKALDKSGFWNDFDTDWVCLDCELMPWSAKAQALLKDQYSAVGISGRVSLNEAVKLLEEAVMNKNISFDVDKQTSGQNADLNVLLNRFKERNEYLHRYVDAYRVYCWNVESINDLRLAPFHILATEGKVHSDKDHLWHMENIKKYCASEDKLIMATNNIVVDVTDSDSIAMGAKWWEDLTASGGEGMVVKPFEFISKNGRELLQPAVKCRGKEYLRIIYGPEYTLKENIERLKKRSLGKKRSLALREFALGMEALERFVKNEPLYRVHECVFGVLALESEPVDPRL</sequence>
<dbReference type="STRING" id="398512.Bccel_0451"/>
<comment type="caution">
    <text evidence="3">The sequence shown here is derived from an EMBL/GenBank/DDBJ whole genome shotgun (WGS) entry which is preliminary data.</text>
</comment>
<dbReference type="CDD" id="cd07423">
    <property type="entry name" value="MPP_Prp_like"/>
    <property type="match status" value="1"/>
</dbReference>
<protein>
    <submittedName>
        <fullName evidence="3">Polynucleotide kinase-phosphatase, bacterial</fullName>
        <ecNumber evidence="3">3.6.1.17</ecNumber>
    </submittedName>
</protein>
<evidence type="ECO:0000313" key="3">
    <source>
        <dbReference type="EMBL" id="KNY25194.1"/>
    </source>
</evidence>
<keyword evidence="3" id="KW-0808">Transferase</keyword>
<gene>
    <name evidence="3" type="ORF">Bccel_0451</name>
</gene>
<dbReference type="InterPro" id="IPR050126">
    <property type="entry name" value="Ap4A_hydrolase"/>
</dbReference>
<dbReference type="EC" id="3.6.1.17" evidence="3"/>
<accession>A0A0L6JHK8</accession>
<dbReference type="GO" id="GO:0004081">
    <property type="term" value="F:bis(5'-nucleosyl)-tetraphosphatase (asymmetrical) activity"/>
    <property type="evidence" value="ECO:0007669"/>
    <property type="project" value="UniProtKB-EC"/>
</dbReference>
<organism evidence="3 4">
    <name type="scientific">Pseudobacteroides cellulosolvens ATCC 35603 = DSM 2933</name>
    <dbReference type="NCBI Taxonomy" id="398512"/>
    <lineage>
        <taxon>Bacteria</taxon>
        <taxon>Bacillati</taxon>
        <taxon>Bacillota</taxon>
        <taxon>Clostridia</taxon>
        <taxon>Eubacteriales</taxon>
        <taxon>Oscillospiraceae</taxon>
        <taxon>Pseudobacteroides</taxon>
    </lineage>
</organism>
<proteinExistence type="predicted"/>
<dbReference type="Gene3D" id="3.30.470.30">
    <property type="entry name" value="DNA ligase/mRNA capping enzyme"/>
    <property type="match status" value="2"/>
</dbReference>
<dbReference type="Pfam" id="PF00149">
    <property type="entry name" value="Metallophos"/>
    <property type="match status" value="1"/>
</dbReference>
<dbReference type="GO" id="GO:0016301">
    <property type="term" value="F:kinase activity"/>
    <property type="evidence" value="ECO:0007669"/>
    <property type="project" value="UniProtKB-KW"/>
</dbReference>
<keyword evidence="3" id="KW-0418">Kinase</keyword>
<dbReference type="SUPFAM" id="SSF56091">
    <property type="entry name" value="DNA ligase/mRNA capping enzyme, catalytic domain"/>
    <property type="match status" value="1"/>
</dbReference>
<reference evidence="4" key="1">
    <citation type="submission" date="2015-07" db="EMBL/GenBank/DDBJ databases">
        <title>Near-Complete Genome Sequence of the Cellulolytic Bacterium Bacteroides (Pseudobacteroides) cellulosolvens ATCC 35603.</title>
        <authorList>
            <person name="Dassa B."/>
            <person name="Utturkar S.M."/>
            <person name="Klingeman D.M."/>
            <person name="Hurt R.A."/>
            <person name="Keller M."/>
            <person name="Xu J."/>
            <person name="Reddy Y.H.K."/>
            <person name="Borovok I."/>
            <person name="Grinberg I.R."/>
            <person name="Lamed R."/>
            <person name="Zhivin O."/>
            <person name="Bayer E.A."/>
            <person name="Brown S.D."/>
        </authorList>
    </citation>
    <scope>NUCLEOTIDE SEQUENCE [LARGE SCALE GENOMIC DNA]</scope>
    <source>
        <strain evidence="4">DSM 2933</strain>
    </source>
</reference>
<dbReference type="InterPro" id="IPR004843">
    <property type="entry name" value="Calcineurin-like_PHP"/>
</dbReference>
<dbReference type="PANTHER" id="PTHR42850">
    <property type="entry name" value="METALLOPHOSPHOESTERASE"/>
    <property type="match status" value="1"/>
</dbReference>
<dbReference type="Pfam" id="PF13671">
    <property type="entry name" value="AAA_33"/>
    <property type="match status" value="1"/>
</dbReference>
<keyword evidence="4" id="KW-1185">Reference proteome</keyword>
<feature type="domain" description="Calcineurin-like phosphoesterase" evidence="1">
    <location>
        <begin position="181"/>
        <end position="379"/>
    </location>
</feature>
<dbReference type="EMBL" id="LGTC01000001">
    <property type="protein sequence ID" value="KNY25194.1"/>
    <property type="molecule type" value="Genomic_DNA"/>
</dbReference>
<dbReference type="NCBIfam" id="TIGR04075">
    <property type="entry name" value="bacter_Pnkp"/>
    <property type="match status" value="1"/>
</dbReference>
<evidence type="ECO:0000259" key="2">
    <source>
        <dbReference type="Pfam" id="PF16542"/>
    </source>
</evidence>
<evidence type="ECO:0000259" key="1">
    <source>
        <dbReference type="Pfam" id="PF00149"/>
    </source>
</evidence>
<name>A0A0L6JHK8_9FIRM</name>
<dbReference type="GO" id="GO:0005737">
    <property type="term" value="C:cytoplasm"/>
    <property type="evidence" value="ECO:0007669"/>
    <property type="project" value="TreeGrafter"/>
</dbReference>
<dbReference type="InterPro" id="IPR032380">
    <property type="entry name" value="PNKP_ligase_dom"/>
</dbReference>
<dbReference type="RefSeq" id="WP_036946449.1">
    <property type="nucleotide sequence ID" value="NZ_KN050763.1"/>
</dbReference>
<dbReference type="eggNOG" id="COG4639">
    <property type="taxonomic scope" value="Bacteria"/>
</dbReference>